<keyword evidence="8" id="KW-1185">Reference proteome</keyword>
<dbReference type="EMBL" id="CP012621">
    <property type="protein sequence ID" value="ATG73301.1"/>
    <property type="molecule type" value="Genomic_DNA"/>
</dbReference>
<keyword evidence="5" id="KW-0560">Oxidoreductase</keyword>
<dbReference type="InterPro" id="IPR004183">
    <property type="entry name" value="Xdiol_dOase_suB"/>
</dbReference>
<evidence type="ECO:0000256" key="2">
    <source>
        <dbReference type="ARBA" id="ARBA00007581"/>
    </source>
</evidence>
<keyword evidence="7" id="KW-0223">Dioxygenase</keyword>
<evidence type="ECO:0000259" key="6">
    <source>
        <dbReference type="Pfam" id="PF02900"/>
    </source>
</evidence>
<protein>
    <submittedName>
        <fullName evidence="7">Aromatic ring-opening dioxygenase LigB</fullName>
    </submittedName>
</protein>
<accession>A0A291HMI7</accession>
<dbReference type="Proteomes" id="UP000217763">
    <property type="component" value="Chromosome"/>
</dbReference>
<organism evidence="7 8">
    <name type="scientific">Zobellella denitrificans</name>
    <dbReference type="NCBI Taxonomy" id="347534"/>
    <lineage>
        <taxon>Bacteria</taxon>
        <taxon>Pseudomonadati</taxon>
        <taxon>Pseudomonadota</taxon>
        <taxon>Gammaproteobacteria</taxon>
        <taxon>Aeromonadales</taxon>
        <taxon>Aeromonadaceae</taxon>
        <taxon>Zobellella</taxon>
    </lineage>
</organism>
<dbReference type="PANTHER" id="PTHR30096:SF0">
    <property type="entry name" value="4,5-DOPA DIOXYGENASE EXTRADIOL-LIKE PROTEIN"/>
    <property type="match status" value="1"/>
</dbReference>
<evidence type="ECO:0000313" key="8">
    <source>
        <dbReference type="Proteomes" id="UP000217763"/>
    </source>
</evidence>
<keyword evidence="3" id="KW-0479">Metal-binding</keyword>
<evidence type="ECO:0000313" key="7">
    <source>
        <dbReference type="EMBL" id="ATG73301.1"/>
    </source>
</evidence>
<proteinExistence type="inferred from homology"/>
<dbReference type="KEGG" id="zdf:AN401_05030"/>
<evidence type="ECO:0000256" key="5">
    <source>
        <dbReference type="ARBA" id="ARBA00023002"/>
    </source>
</evidence>
<evidence type="ECO:0000256" key="3">
    <source>
        <dbReference type="ARBA" id="ARBA00022723"/>
    </source>
</evidence>
<dbReference type="CDD" id="cd07363">
    <property type="entry name" value="45_DOPA_Dioxygenase"/>
    <property type="match status" value="1"/>
</dbReference>
<dbReference type="Gene3D" id="3.40.830.10">
    <property type="entry name" value="LigB-like"/>
    <property type="match status" value="1"/>
</dbReference>
<feature type="domain" description="Extradiol ring-cleavage dioxygenase class III enzyme subunit B" evidence="6">
    <location>
        <begin position="36"/>
        <end position="256"/>
    </location>
</feature>
<name>A0A291HMI7_9GAMM</name>
<dbReference type="GO" id="GO:0016702">
    <property type="term" value="F:oxidoreductase activity, acting on single donors with incorporation of molecular oxygen, incorporation of two atoms of oxygen"/>
    <property type="evidence" value="ECO:0007669"/>
    <property type="project" value="UniProtKB-ARBA"/>
</dbReference>
<comment type="cofactor">
    <cofactor evidence="1">
        <name>Zn(2+)</name>
        <dbReference type="ChEBI" id="CHEBI:29105"/>
    </cofactor>
</comment>
<dbReference type="Pfam" id="PF02900">
    <property type="entry name" value="LigB"/>
    <property type="match status" value="1"/>
</dbReference>
<dbReference type="SUPFAM" id="SSF53213">
    <property type="entry name" value="LigB-like"/>
    <property type="match status" value="1"/>
</dbReference>
<dbReference type="PANTHER" id="PTHR30096">
    <property type="entry name" value="4,5-DOPA DIOXYGENASE EXTRADIOL-LIKE PROTEIN"/>
    <property type="match status" value="1"/>
</dbReference>
<dbReference type="GO" id="GO:0008270">
    <property type="term" value="F:zinc ion binding"/>
    <property type="evidence" value="ECO:0007669"/>
    <property type="project" value="InterPro"/>
</dbReference>
<gene>
    <name evidence="7" type="ORF">AN401_05030</name>
</gene>
<dbReference type="AlphaFoldDB" id="A0A291HMI7"/>
<keyword evidence="4" id="KW-0862">Zinc</keyword>
<dbReference type="InterPro" id="IPR014436">
    <property type="entry name" value="Extradiol_dOase_DODA"/>
</dbReference>
<evidence type="ECO:0000256" key="1">
    <source>
        <dbReference type="ARBA" id="ARBA00001947"/>
    </source>
</evidence>
<dbReference type="RefSeq" id="WP_096778688.1">
    <property type="nucleotide sequence ID" value="NZ_CP012621.1"/>
</dbReference>
<evidence type="ECO:0000256" key="4">
    <source>
        <dbReference type="ARBA" id="ARBA00022833"/>
    </source>
</evidence>
<sequence>MIPMPVLFVAHGAPTYALEPGLAGAGLVRLGERLPRPKAVLVLSPHWISREPRITGAARPETIHDFGGFPDELYRLQYPAPGAPALAAALATWLREAGYRAELDKGRGLDHGAWVPLRFLYPEADVPVLQLSMPAWLDPASSWALGEALRPLRGQGILIVASGSLTHNLYEFRQGVTAPADYALAFESWAREAVRRHDKAALLDYLNAPHGRRAHPTPDHYLPLLMAAGAASPDGEVEVLEGDMRYGMLSMESYLFG</sequence>
<dbReference type="GO" id="GO:0008198">
    <property type="term" value="F:ferrous iron binding"/>
    <property type="evidence" value="ECO:0007669"/>
    <property type="project" value="InterPro"/>
</dbReference>
<dbReference type="PIRSF" id="PIRSF006157">
    <property type="entry name" value="Doxgns_DODA"/>
    <property type="match status" value="1"/>
</dbReference>
<reference evidence="8" key="1">
    <citation type="submission" date="2015-09" db="EMBL/GenBank/DDBJ databases">
        <authorList>
            <person name="Shao Z."/>
            <person name="Wang L."/>
        </authorList>
    </citation>
    <scope>NUCLEOTIDE SEQUENCE [LARGE SCALE GENOMIC DNA]</scope>
    <source>
        <strain evidence="8">F13-1</strain>
    </source>
</reference>
<comment type="similarity">
    <text evidence="2">Belongs to the DODA-type extradiol aromatic ring-opening dioxygenase family.</text>
</comment>